<gene>
    <name evidence="1" type="ORF">PQJ73_20050</name>
</gene>
<dbReference type="RefSeq" id="WP_272778824.1">
    <property type="nucleotide sequence ID" value="NZ_JAQQLI010000035.1"/>
</dbReference>
<proteinExistence type="predicted"/>
<reference evidence="1" key="2">
    <citation type="submission" date="2023-02" db="EMBL/GenBank/DDBJ databases">
        <authorList>
            <person name="Rayyan A."/>
            <person name="Meyer T."/>
            <person name="Kyndt J.A."/>
        </authorList>
    </citation>
    <scope>NUCLEOTIDE SEQUENCE</scope>
    <source>
        <strain evidence="1">DSM 9987</strain>
    </source>
</reference>
<name>A0ABT5JER1_RHOTP</name>
<dbReference type="SUPFAM" id="SSF46689">
    <property type="entry name" value="Homeodomain-like"/>
    <property type="match status" value="1"/>
</dbReference>
<sequence>MTPLPDPPPEVMRLAEVIGVPAALALIEAFPGLRVYVPKAPTERIVSAIGTAAAAQLARAYGGEYLKVPSAKPWRVAIYRGRGLSYAEIARRTGLSEDGVWRILSRAEMTSPQLDLFER</sequence>
<accession>A0ABT5JER1</accession>
<dbReference type="Proteomes" id="UP001165652">
    <property type="component" value="Unassembled WGS sequence"/>
</dbReference>
<comment type="caution">
    <text evidence="1">The sequence shown here is derived from an EMBL/GenBank/DDBJ whole genome shotgun (WGS) entry which is preliminary data.</text>
</comment>
<keyword evidence="2" id="KW-1185">Reference proteome</keyword>
<evidence type="ECO:0000313" key="1">
    <source>
        <dbReference type="EMBL" id="MDC7787988.1"/>
    </source>
</evidence>
<evidence type="ECO:0000313" key="2">
    <source>
        <dbReference type="Proteomes" id="UP001165652"/>
    </source>
</evidence>
<protein>
    <submittedName>
        <fullName evidence="1">Winged helix-turn-helix transcriptional regulator</fullName>
    </submittedName>
</protein>
<dbReference type="InterPro" id="IPR009057">
    <property type="entry name" value="Homeodomain-like_sf"/>
</dbReference>
<dbReference type="EMBL" id="JAQQLI010000035">
    <property type="protein sequence ID" value="MDC7787988.1"/>
    <property type="molecule type" value="Genomic_DNA"/>
</dbReference>
<reference evidence="1" key="1">
    <citation type="journal article" date="2023" name="Microbiol Resour">
        <title>Genome Sequences of Rhodoplanes serenus and Two Thermotolerant Strains, Rhodoplanes tepidamans and 'Rhodoplanes cryptolactis,' Further Refine the Genus.</title>
        <authorList>
            <person name="Rayyan A.A."/>
            <person name="Kyndt J.A."/>
        </authorList>
    </citation>
    <scope>NUCLEOTIDE SEQUENCE</scope>
    <source>
        <strain evidence="1">DSM 9987</strain>
    </source>
</reference>
<organism evidence="1 2">
    <name type="scientific">Rhodoplanes tepidamans</name>
    <name type="common">Rhodoplanes cryptolactis</name>
    <dbReference type="NCBI Taxonomy" id="200616"/>
    <lineage>
        <taxon>Bacteria</taxon>
        <taxon>Pseudomonadati</taxon>
        <taxon>Pseudomonadota</taxon>
        <taxon>Alphaproteobacteria</taxon>
        <taxon>Hyphomicrobiales</taxon>
        <taxon>Nitrobacteraceae</taxon>
        <taxon>Rhodoplanes</taxon>
    </lineage>
</organism>